<evidence type="ECO:0000256" key="4">
    <source>
        <dbReference type="ARBA" id="ARBA00022989"/>
    </source>
</evidence>
<proteinExistence type="predicted"/>
<organism evidence="8 9">
    <name type="scientific">Acinetobacter rongchengensis</name>
    <dbReference type="NCBI Taxonomy" id="2419601"/>
    <lineage>
        <taxon>Bacteria</taxon>
        <taxon>Pseudomonadati</taxon>
        <taxon>Pseudomonadota</taxon>
        <taxon>Gammaproteobacteria</taxon>
        <taxon>Moraxellales</taxon>
        <taxon>Moraxellaceae</taxon>
        <taxon>Acinetobacter</taxon>
    </lineage>
</organism>
<dbReference type="Gene3D" id="3.40.1710.10">
    <property type="entry name" value="abc type-2 transporter like domain"/>
    <property type="match status" value="1"/>
</dbReference>
<evidence type="ECO:0000256" key="5">
    <source>
        <dbReference type="ARBA" id="ARBA00023136"/>
    </source>
</evidence>
<dbReference type="PANTHER" id="PTHR30294">
    <property type="entry name" value="MEMBRANE COMPONENT OF ABC TRANSPORTER YHHJ-RELATED"/>
    <property type="match status" value="1"/>
</dbReference>
<dbReference type="InterPro" id="IPR013525">
    <property type="entry name" value="ABC2_TM"/>
</dbReference>
<evidence type="ECO:0000313" key="9">
    <source>
        <dbReference type="Proteomes" id="UP000280405"/>
    </source>
</evidence>
<dbReference type="Proteomes" id="UP000280405">
    <property type="component" value="Unassembled WGS sequence"/>
</dbReference>
<dbReference type="InterPro" id="IPR051449">
    <property type="entry name" value="ABC-2_transporter_component"/>
</dbReference>
<reference evidence="8 9" key="1">
    <citation type="submission" date="2018-09" db="EMBL/GenBank/DDBJ databases">
        <title>The draft genome of Acinetobacter spp. strains.</title>
        <authorList>
            <person name="Qin J."/>
            <person name="Feng Y."/>
            <person name="Zong Z."/>
        </authorList>
    </citation>
    <scope>NUCLEOTIDE SEQUENCE [LARGE SCALE GENOMIC DNA]</scope>
    <source>
        <strain evidence="8 9">WCHAc060115</strain>
    </source>
</reference>
<keyword evidence="5 6" id="KW-0472">Membrane</keyword>
<evidence type="ECO:0000256" key="2">
    <source>
        <dbReference type="ARBA" id="ARBA00022475"/>
    </source>
</evidence>
<keyword evidence="4 6" id="KW-1133">Transmembrane helix</keyword>
<dbReference type="OrthoDB" id="9803577at2"/>
<keyword evidence="3 6" id="KW-0812">Transmembrane</keyword>
<feature type="transmembrane region" description="Helical" evidence="6">
    <location>
        <begin position="342"/>
        <end position="367"/>
    </location>
</feature>
<protein>
    <submittedName>
        <fullName evidence="8">ABC transporter permease</fullName>
    </submittedName>
</protein>
<feature type="transmembrane region" description="Helical" evidence="6">
    <location>
        <begin position="258"/>
        <end position="281"/>
    </location>
</feature>
<feature type="transmembrane region" description="Helical" evidence="6">
    <location>
        <begin position="20"/>
        <end position="38"/>
    </location>
</feature>
<dbReference type="Pfam" id="PF12698">
    <property type="entry name" value="ABC2_membrane_3"/>
    <property type="match status" value="1"/>
</dbReference>
<evidence type="ECO:0000259" key="7">
    <source>
        <dbReference type="Pfam" id="PF12698"/>
    </source>
</evidence>
<dbReference type="GO" id="GO:0140359">
    <property type="term" value="F:ABC-type transporter activity"/>
    <property type="evidence" value="ECO:0007669"/>
    <property type="project" value="InterPro"/>
</dbReference>
<name>A0A3A8F456_9GAMM</name>
<comment type="subcellular location">
    <subcellularLocation>
        <location evidence="1">Cell membrane</location>
        <topology evidence="1">Multi-pass membrane protein</topology>
    </subcellularLocation>
</comment>
<dbReference type="RefSeq" id="WP_120384100.1">
    <property type="nucleotide sequence ID" value="NZ_RAXT01000016.1"/>
</dbReference>
<dbReference type="EMBL" id="RAXT01000016">
    <property type="protein sequence ID" value="RKG37830.1"/>
    <property type="molecule type" value="Genomic_DNA"/>
</dbReference>
<evidence type="ECO:0000256" key="6">
    <source>
        <dbReference type="SAM" id="Phobius"/>
    </source>
</evidence>
<feature type="transmembrane region" description="Helical" evidence="6">
    <location>
        <begin position="183"/>
        <end position="202"/>
    </location>
</feature>
<dbReference type="GO" id="GO:0005886">
    <property type="term" value="C:plasma membrane"/>
    <property type="evidence" value="ECO:0007669"/>
    <property type="project" value="UniProtKB-SubCell"/>
</dbReference>
<keyword evidence="2" id="KW-1003">Cell membrane</keyword>
<feature type="domain" description="ABC-2 type transporter transmembrane" evidence="7">
    <location>
        <begin position="16"/>
        <end position="363"/>
    </location>
</feature>
<dbReference type="AlphaFoldDB" id="A0A3A8F456"/>
<gene>
    <name evidence="8" type="ORF">D7V20_09770</name>
</gene>
<feature type="transmembrane region" description="Helical" evidence="6">
    <location>
        <begin position="228"/>
        <end position="252"/>
    </location>
</feature>
<dbReference type="PANTHER" id="PTHR30294:SF47">
    <property type="entry name" value="INNER MEMBRANE TRANSPORT PERMEASE YHHJ"/>
    <property type="match status" value="1"/>
</dbReference>
<evidence type="ECO:0000256" key="1">
    <source>
        <dbReference type="ARBA" id="ARBA00004651"/>
    </source>
</evidence>
<comment type="caution">
    <text evidence="8">The sequence shown here is derived from an EMBL/GenBank/DDBJ whole genome shotgun (WGS) entry which is preliminary data.</text>
</comment>
<feature type="transmembrane region" description="Helical" evidence="6">
    <location>
        <begin position="288"/>
        <end position="309"/>
    </location>
</feature>
<keyword evidence="9" id="KW-1185">Reference proteome</keyword>
<sequence>MWAGMLRELRYLLQHKWDLCLVTLAPLFIIILFSSMFYSGKAEHLPIAIIDQDHSELSRNIEKHLSLNTTIQIYRISENQSEIERLINQTKIWGYVHIPQGAEQRLVHAQDAQISIAFNQSYFSIGNSISSAMLLSTVEAIGDFAKDSYLENKIPYAEFATAHVKISPLFNPNLSYEFYLEPFMIPAILHLLLCCCVAFAVGQELKYGTLNQWVNGQAAFRALLSKNLVYVLIFCFWTWVWMFWLIVIRGWFIAGHLGIILLGQFLLFSAYALISSTVVLATRNLSKTFGFIAVYGGSSLSFAGVTLPLNNAPIFTQFWANIIPYTPYAKLQTEQWVIGSPLYISLIPLGILTLYCIFYCTVSTLLLNKNLKEIPHG</sequence>
<evidence type="ECO:0000313" key="8">
    <source>
        <dbReference type="EMBL" id="RKG37830.1"/>
    </source>
</evidence>
<evidence type="ECO:0000256" key="3">
    <source>
        <dbReference type="ARBA" id="ARBA00022692"/>
    </source>
</evidence>
<accession>A0A3A8F456</accession>